<dbReference type="Gene3D" id="3.30.2310.20">
    <property type="entry name" value="RelE-like"/>
    <property type="match status" value="1"/>
</dbReference>
<evidence type="ECO:0000313" key="2">
    <source>
        <dbReference type="EMBL" id="SED71091.1"/>
    </source>
</evidence>
<gene>
    <name evidence="2" type="ORF">SAMN04490220_5289</name>
</gene>
<sequence>MSEPEGRYRLVMARSAARALSTTLPEKVATAVYEFVTGPLLDNPRRVGKPLEPPLTPADSARRGTYRVLYLIDDANRRVEVTAISHRSDAYRT</sequence>
<dbReference type="Proteomes" id="UP000183407">
    <property type="component" value="Unassembled WGS sequence"/>
</dbReference>
<evidence type="ECO:0000256" key="1">
    <source>
        <dbReference type="ARBA" id="ARBA00006226"/>
    </source>
</evidence>
<proteinExistence type="inferred from homology"/>
<keyword evidence="2" id="KW-0540">Nuclease</keyword>
<accession>A0A1H5CX34</accession>
<dbReference type="InterPro" id="IPR035093">
    <property type="entry name" value="RelE/ParE_toxin_dom_sf"/>
</dbReference>
<comment type="similarity">
    <text evidence="1">Belongs to the RelE toxin family.</text>
</comment>
<keyword evidence="2" id="KW-0255">Endonuclease</keyword>
<dbReference type="GO" id="GO:0004519">
    <property type="term" value="F:endonuclease activity"/>
    <property type="evidence" value="ECO:0007669"/>
    <property type="project" value="UniProtKB-KW"/>
</dbReference>
<dbReference type="AlphaFoldDB" id="A0A1H5CX34"/>
<dbReference type="PANTHER" id="PTHR35601:SF1">
    <property type="entry name" value="TOXIN RELE"/>
    <property type="match status" value="1"/>
</dbReference>
<dbReference type="PANTHER" id="PTHR35601">
    <property type="entry name" value="TOXIN RELE"/>
    <property type="match status" value="1"/>
</dbReference>
<keyword evidence="2" id="KW-0378">Hydrolase</keyword>
<organism evidence="2 3">
    <name type="scientific">Rhodococcus jostii</name>
    <dbReference type="NCBI Taxonomy" id="132919"/>
    <lineage>
        <taxon>Bacteria</taxon>
        <taxon>Bacillati</taxon>
        <taxon>Actinomycetota</taxon>
        <taxon>Actinomycetes</taxon>
        <taxon>Mycobacteriales</taxon>
        <taxon>Nocardiaceae</taxon>
        <taxon>Rhodococcus</taxon>
    </lineage>
</organism>
<reference evidence="3" key="1">
    <citation type="submission" date="2016-10" db="EMBL/GenBank/DDBJ databases">
        <authorList>
            <person name="Varghese N."/>
        </authorList>
    </citation>
    <scope>NUCLEOTIDE SEQUENCE [LARGE SCALE GENOMIC DNA]</scope>
    <source>
        <strain evidence="3">DSM 44719</strain>
    </source>
</reference>
<protein>
    <submittedName>
        <fullName evidence="2">mRNA-degrading endonuclease RelE, toxin component of the RelBE toxin-antitoxin system</fullName>
    </submittedName>
</protein>
<dbReference type="SUPFAM" id="SSF143011">
    <property type="entry name" value="RelE-like"/>
    <property type="match status" value="1"/>
</dbReference>
<evidence type="ECO:0000313" key="3">
    <source>
        <dbReference type="Proteomes" id="UP000183407"/>
    </source>
</evidence>
<dbReference type="EMBL" id="FNTL01000004">
    <property type="protein sequence ID" value="SED71091.1"/>
    <property type="molecule type" value="Genomic_DNA"/>
</dbReference>
<name>A0A1H5CX34_RHOJO</name>